<sequence>MEDKKLPFADLSSEQMNTLSQAEKQLNNQLGGNGEIIVLAYKNEHK</sequence>
<gene>
    <name evidence="1" type="ORF">H1S01_10470</name>
</gene>
<proteinExistence type="predicted"/>
<protein>
    <submittedName>
        <fullName evidence="1">Uncharacterized protein</fullName>
    </submittedName>
</protein>
<evidence type="ECO:0000313" key="1">
    <source>
        <dbReference type="EMBL" id="MBC9784934.1"/>
    </source>
</evidence>
<keyword evidence="2" id="KW-1185">Reference proteome</keyword>
<reference evidence="1 2" key="1">
    <citation type="submission" date="2020-07" db="EMBL/GenBank/DDBJ databases">
        <title>Draft whole-genome sequence of Heliobacterium chlorum DSM 3682, type strain.</title>
        <authorList>
            <person name="Kyndt J.A."/>
            <person name="Meyer T.E."/>
            <person name="Imhoff J.F."/>
        </authorList>
    </citation>
    <scope>NUCLEOTIDE SEQUENCE [LARGE SCALE GENOMIC DNA]</scope>
    <source>
        <strain evidence="1 2">DSM 3682</strain>
    </source>
</reference>
<name>A0ABR7T2E4_HELCL</name>
<dbReference type="EMBL" id="JACVHF010000009">
    <property type="protein sequence ID" value="MBC9784934.1"/>
    <property type="molecule type" value="Genomic_DNA"/>
</dbReference>
<accession>A0ABR7T2E4</accession>
<organism evidence="1 2">
    <name type="scientific">Heliobacterium chlorum</name>
    <dbReference type="NCBI Taxonomy" id="2698"/>
    <lineage>
        <taxon>Bacteria</taxon>
        <taxon>Bacillati</taxon>
        <taxon>Bacillota</taxon>
        <taxon>Clostridia</taxon>
        <taxon>Eubacteriales</taxon>
        <taxon>Heliobacteriaceae</taxon>
        <taxon>Heliobacterium</taxon>
    </lineage>
</organism>
<comment type="caution">
    <text evidence="1">The sequence shown here is derived from an EMBL/GenBank/DDBJ whole genome shotgun (WGS) entry which is preliminary data.</text>
</comment>
<evidence type="ECO:0000313" key="2">
    <source>
        <dbReference type="Proteomes" id="UP000617402"/>
    </source>
</evidence>
<dbReference type="RefSeq" id="WP_188040334.1">
    <property type="nucleotide sequence ID" value="NZ_JACVHF010000009.1"/>
</dbReference>
<dbReference type="Proteomes" id="UP000617402">
    <property type="component" value="Unassembled WGS sequence"/>
</dbReference>